<evidence type="ECO:0000313" key="5">
    <source>
        <dbReference type="EMBL" id="MDU9006174.1"/>
    </source>
</evidence>
<dbReference type="Gene3D" id="3.40.50.920">
    <property type="match status" value="1"/>
</dbReference>
<evidence type="ECO:0000256" key="1">
    <source>
        <dbReference type="ARBA" id="ARBA00001964"/>
    </source>
</evidence>
<evidence type="ECO:0000259" key="4">
    <source>
        <dbReference type="SMART" id="SM00861"/>
    </source>
</evidence>
<dbReference type="InterPro" id="IPR005475">
    <property type="entry name" value="Transketolase-like_Pyr-bd"/>
</dbReference>
<dbReference type="Gene3D" id="3.40.50.970">
    <property type="match status" value="1"/>
</dbReference>
<dbReference type="EMBL" id="JASMWN010000020">
    <property type="protein sequence ID" value="MDU9006174.1"/>
    <property type="molecule type" value="Genomic_DNA"/>
</dbReference>
<reference evidence="6" key="1">
    <citation type="submission" date="2023-05" db="EMBL/GenBank/DDBJ databases">
        <title>Sedimentitalea sp. nov. JM2-8.</title>
        <authorList>
            <person name="Huang J."/>
        </authorList>
    </citation>
    <scope>NUCLEOTIDE SEQUENCE [LARGE SCALE GENOMIC DNA]</scope>
    <source>
        <strain evidence="6">KHS03</strain>
    </source>
</reference>
<keyword evidence="3 5" id="KW-0560">Oxidoreductase</keyword>
<dbReference type="SUPFAM" id="SSF52518">
    <property type="entry name" value="Thiamin diphosphate-binding fold (THDP-binding)"/>
    <property type="match status" value="1"/>
</dbReference>
<gene>
    <name evidence="5" type="ORF">QO231_20275</name>
</gene>
<dbReference type="InterPro" id="IPR029061">
    <property type="entry name" value="THDP-binding"/>
</dbReference>
<dbReference type="Proteomes" id="UP001255416">
    <property type="component" value="Unassembled WGS sequence"/>
</dbReference>
<keyword evidence="6" id="KW-1185">Reference proteome</keyword>
<dbReference type="EC" id="1.2.4.4" evidence="2"/>
<dbReference type="PANTHER" id="PTHR42980">
    <property type="entry name" value="2-OXOISOVALERATE DEHYDROGENASE SUBUNIT BETA-RELATED"/>
    <property type="match status" value="1"/>
</dbReference>
<comment type="cofactor">
    <cofactor evidence="1">
        <name>thiamine diphosphate</name>
        <dbReference type="ChEBI" id="CHEBI:58937"/>
    </cofactor>
</comment>
<dbReference type="InterPro" id="IPR033248">
    <property type="entry name" value="Transketolase_C"/>
</dbReference>
<name>A0ABU3VJ46_9RHOB</name>
<comment type="caution">
    <text evidence="5">The sequence shown here is derived from an EMBL/GenBank/DDBJ whole genome shotgun (WGS) entry which is preliminary data.</text>
</comment>
<dbReference type="InterPro" id="IPR009014">
    <property type="entry name" value="Transketo_C/PFOR_II"/>
</dbReference>
<dbReference type="GO" id="GO:0016491">
    <property type="term" value="F:oxidoreductase activity"/>
    <property type="evidence" value="ECO:0007669"/>
    <property type="project" value="UniProtKB-KW"/>
</dbReference>
<organism evidence="5 6">
    <name type="scientific">Sedimentitalea todarodis</name>
    <dbReference type="NCBI Taxonomy" id="1631240"/>
    <lineage>
        <taxon>Bacteria</taxon>
        <taxon>Pseudomonadati</taxon>
        <taxon>Pseudomonadota</taxon>
        <taxon>Alphaproteobacteria</taxon>
        <taxon>Rhodobacterales</taxon>
        <taxon>Paracoccaceae</taxon>
        <taxon>Sedimentitalea</taxon>
    </lineage>
</organism>
<evidence type="ECO:0000313" key="6">
    <source>
        <dbReference type="Proteomes" id="UP001255416"/>
    </source>
</evidence>
<protein>
    <recommendedName>
        <fullName evidence="2">3-methyl-2-oxobutanoate dehydrogenase (2-methylpropanoyl-transferring)</fullName>
        <ecNumber evidence="2">1.2.4.4</ecNumber>
    </recommendedName>
</protein>
<dbReference type="CDD" id="cd07036">
    <property type="entry name" value="TPP_PYR_E1-PDHc-beta_like"/>
    <property type="match status" value="1"/>
</dbReference>
<evidence type="ECO:0000256" key="2">
    <source>
        <dbReference type="ARBA" id="ARBA00012277"/>
    </source>
</evidence>
<feature type="domain" description="Transketolase-like pyrimidine-binding" evidence="4">
    <location>
        <begin position="4"/>
        <end position="179"/>
    </location>
</feature>
<sequence length="337" mass="36479">MTQMTMIAAIQNAHDLAMGRDDDVVVFGEDVGYFGGVFRCTAGLQEKYGPDRCFDAPISELGIVGAGVGMAAYGLKPVVEVQFADYMYPAYDQIVSEAARMRYRSAGEFTCPMVVRMPSGGGIWGGQTHSQSPEALFTHVAGLKTVIPSNPKDAKGLLLAAIADPDPVIFLEPKRLYNGPFDGHHDRPVQPWKKHPLGDVDPEYYETPLGRAAVARAGEDLTVVTYGTMVHVAIASAEEAGVDAEVIDLRTLMPLDTATVMASVQKTGRCIVLHEATLTSGFGAELAAQIQAECFYHLEAPVLRIAGWDTPYPHAQEWAYFPGPDRVASNMKKLMEA</sequence>
<dbReference type="Pfam" id="PF02779">
    <property type="entry name" value="Transket_pyr"/>
    <property type="match status" value="1"/>
</dbReference>
<dbReference type="RefSeq" id="WP_316780730.1">
    <property type="nucleotide sequence ID" value="NZ_JASMWN010000020.1"/>
</dbReference>
<dbReference type="Pfam" id="PF02780">
    <property type="entry name" value="Transketolase_C"/>
    <property type="match status" value="1"/>
</dbReference>
<evidence type="ECO:0000256" key="3">
    <source>
        <dbReference type="ARBA" id="ARBA00023002"/>
    </source>
</evidence>
<accession>A0ABU3VJ46</accession>
<dbReference type="SUPFAM" id="SSF52922">
    <property type="entry name" value="TK C-terminal domain-like"/>
    <property type="match status" value="1"/>
</dbReference>
<dbReference type="PANTHER" id="PTHR42980:SF1">
    <property type="entry name" value="2-OXOISOVALERATE DEHYDROGENASE SUBUNIT BETA, MITOCHONDRIAL"/>
    <property type="match status" value="1"/>
</dbReference>
<proteinExistence type="predicted"/>
<dbReference type="SMART" id="SM00861">
    <property type="entry name" value="Transket_pyr"/>
    <property type="match status" value="1"/>
</dbReference>